<dbReference type="InterPro" id="IPR017911">
    <property type="entry name" value="MacB-like_ATP-bd"/>
</dbReference>
<dbReference type="CDD" id="cd03255">
    <property type="entry name" value="ABC_MJ0796_LolCDE_FtsE"/>
    <property type="match status" value="1"/>
</dbReference>
<dbReference type="AlphaFoldDB" id="A0ABC8EBW4"/>
<reference evidence="6 7" key="1">
    <citation type="submission" date="2022-09" db="EMBL/GenBank/DDBJ databases">
        <title>complete genome sequences of Clostridium tetani str. KHSU-234311-028 isolated from soil.</title>
        <authorList>
            <person name="Sekizuka T."/>
            <person name="Shitada C."/>
            <person name="Takahashi M."/>
            <person name="Kuroda M."/>
        </authorList>
    </citation>
    <scope>NUCLEOTIDE SEQUENCE [LARGE SCALE GENOMIC DNA]</scope>
    <source>
        <strain evidence="6 7">KHSU-234311-028</strain>
    </source>
</reference>
<feature type="domain" description="ABC transporter" evidence="5">
    <location>
        <begin position="33"/>
        <end position="272"/>
    </location>
</feature>
<evidence type="ECO:0000256" key="2">
    <source>
        <dbReference type="ARBA" id="ARBA00022448"/>
    </source>
</evidence>
<dbReference type="SMART" id="SM00382">
    <property type="entry name" value="AAA"/>
    <property type="match status" value="1"/>
</dbReference>
<dbReference type="PROSITE" id="PS50893">
    <property type="entry name" value="ABC_TRANSPORTER_2"/>
    <property type="match status" value="1"/>
</dbReference>
<dbReference type="InterPro" id="IPR003593">
    <property type="entry name" value="AAA+_ATPase"/>
</dbReference>
<evidence type="ECO:0000256" key="3">
    <source>
        <dbReference type="ARBA" id="ARBA00022741"/>
    </source>
</evidence>
<dbReference type="Pfam" id="PF00005">
    <property type="entry name" value="ABC_tran"/>
    <property type="match status" value="1"/>
</dbReference>
<dbReference type="GO" id="GO:0022857">
    <property type="term" value="F:transmembrane transporter activity"/>
    <property type="evidence" value="ECO:0007669"/>
    <property type="project" value="UniProtKB-ARBA"/>
</dbReference>
<dbReference type="GO" id="GO:0098796">
    <property type="term" value="C:membrane protein complex"/>
    <property type="evidence" value="ECO:0007669"/>
    <property type="project" value="UniProtKB-ARBA"/>
</dbReference>
<evidence type="ECO:0000256" key="4">
    <source>
        <dbReference type="ARBA" id="ARBA00022840"/>
    </source>
</evidence>
<protein>
    <submittedName>
        <fullName evidence="6">ABC transporter ATP-binding protein</fullName>
    </submittedName>
</protein>
<proteinExistence type="inferred from homology"/>
<organism evidence="6 7">
    <name type="scientific">Clostridium tetani</name>
    <dbReference type="NCBI Taxonomy" id="1513"/>
    <lineage>
        <taxon>Bacteria</taxon>
        <taxon>Bacillati</taxon>
        <taxon>Bacillota</taxon>
        <taxon>Clostridia</taxon>
        <taxon>Eubacteriales</taxon>
        <taxon>Clostridiaceae</taxon>
        <taxon>Clostridium</taxon>
    </lineage>
</organism>
<keyword evidence="3" id="KW-0547">Nucleotide-binding</keyword>
<dbReference type="SUPFAM" id="SSF52540">
    <property type="entry name" value="P-loop containing nucleoside triphosphate hydrolases"/>
    <property type="match status" value="1"/>
</dbReference>
<dbReference type="PANTHER" id="PTHR42798">
    <property type="entry name" value="LIPOPROTEIN-RELEASING SYSTEM ATP-BINDING PROTEIN LOLD"/>
    <property type="match status" value="1"/>
</dbReference>
<dbReference type="Proteomes" id="UP001321763">
    <property type="component" value="Chromosome"/>
</dbReference>
<evidence type="ECO:0000313" key="7">
    <source>
        <dbReference type="Proteomes" id="UP001321763"/>
    </source>
</evidence>
<dbReference type="Gene3D" id="3.40.50.300">
    <property type="entry name" value="P-loop containing nucleotide triphosphate hydrolases"/>
    <property type="match status" value="1"/>
</dbReference>
<dbReference type="FunFam" id="3.40.50.300:FF:000032">
    <property type="entry name" value="Export ABC transporter ATP-binding protein"/>
    <property type="match status" value="1"/>
</dbReference>
<evidence type="ECO:0000313" key="6">
    <source>
        <dbReference type="EMBL" id="BDR81104.1"/>
    </source>
</evidence>
<dbReference type="PANTHER" id="PTHR42798:SF7">
    <property type="entry name" value="ALPHA-D-RIBOSE 1-METHYLPHOSPHONATE 5-TRIPHOSPHATE SYNTHASE SUBUNIT PHNL"/>
    <property type="match status" value="1"/>
</dbReference>
<accession>A0ABC8EBW4</accession>
<sequence>MIQQVELYKINYMTWKKFSLNKEKGELEMQNILSVEKIEKYYGNKDNVTKAIDNISFKVDEGEFVGIMGPSGSGKTTLLNCISTIDNVTTGKIMINNNDITRLKSKSLDKFRQNELGFIFQDFNLLDTLTAYENIALALTIQGEKSSKIDEKVKSVAKYLEIEKVLNKYPYQMSGGQKQRVASARAIVTNPSLILADEPTGALDSKSARLLLERFEKLNKELKATILMVTHDAFAASYAHRILFIKDGKIFNELVRGNDTRKEFFNKIIEVTSLLGGDDNNVF</sequence>
<keyword evidence="2" id="KW-0813">Transport</keyword>
<evidence type="ECO:0000256" key="1">
    <source>
        <dbReference type="ARBA" id="ARBA00005417"/>
    </source>
</evidence>
<gene>
    <name evidence="6" type="ORF">K234311028_13500</name>
</gene>
<evidence type="ECO:0000259" key="5">
    <source>
        <dbReference type="PROSITE" id="PS50893"/>
    </source>
</evidence>
<name>A0ABC8EBW4_CLOTA</name>
<comment type="similarity">
    <text evidence="1">Belongs to the ABC transporter superfamily.</text>
</comment>
<dbReference type="GO" id="GO:0005524">
    <property type="term" value="F:ATP binding"/>
    <property type="evidence" value="ECO:0007669"/>
    <property type="project" value="UniProtKB-KW"/>
</dbReference>
<keyword evidence="4 6" id="KW-0067">ATP-binding</keyword>
<dbReference type="InterPro" id="IPR003439">
    <property type="entry name" value="ABC_transporter-like_ATP-bd"/>
</dbReference>
<dbReference type="EMBL" id="AP026818">
    <property type="protein sequence ID" value="BDR81104.1"/>
    <property type="molecule type" value="Genomic_DNA"/>
</dbReference>
<dbReference type="InterPro" id="IPR027417">
    <property type="entry name" value="P-loop_NTPase"/>
</dbReference>